<dbReference type="AlphaFoldDB" id="A0A0E9MP25"/>
<evidence type="ECO:0000313" key="2">
    <source>
        <dbReference type="EMBL" id="GAO39309.1"/>
    </source>
</evidence>
<dbReference type="STRING" id="1219043.SCH01S_28_01700"/>
<feature type="chain" id="PRO_5002429852" evidence="1">
    <location>
        <begin position="24"/>
        <end position="130"/>
    </location>
</feature>
<dbReference type="EMBL" id="BBWU01000028">
    <property type="protein sequence ID" value="GAO39309.1"/>
    <property type="molecule type" value="Genomic_DNA"/>
</dbReference>
<reference evidence="2 3" key="1">
    <citation type="submission" date="2015-04" db="EMBL/GenBank/DDBJ databases">
        <title>Whole genome shotgun sequence of Sphingomonas changbaiensis NBRC 104936.</title>
        <authorList>
            <person name="Katano-Makiyama Y."/>
            <person name="Hosoyama A."/>
            <person name="Hashimoto M."/>
            <person name="Noguchi M."/>
            <person name="Tsuchikane K."/>
            <person name="Ohji S."/>
            <person name="Yamazoe A."/>
            <person name="Ichikawa N."/>
            <person name="Kimura A."/>
            <person name="Fujita N."/>
        </authorList>
    </citation>
    <scope>NUCLEOTIDE SEQUENCE [LARGE SCALE GENOMIC DNA]</scope>
    <source>
        <strain evidence="2 3">NBRC 104936</strain>
    </source>
</reference>
<dbReference type="OrthoDB" id="5956991at2"/>
<gene>
    <name evidence="2" type="ORF">SCH01S_28_01700</name>
</gene>
<protein>
    <submittedName>
        <fullName evidence="2">Uncharacterized protein</fullName>
    </submittedName>
</protein>
<accession>A0A0E9MP25</accession>
<evidence type="ECO:0000313" key="3">
    <source>
        <dbReference type="Proteomes" id="UP000033202"/>
    </source>
</evidence>
<comment type="caution">
    <text evidence="2">The sequence shown here is derived from an EMBL/GenBank/DDBJ whole genome shotgun (WGS) entry which is preliminary data.</text>
</comment>
<sequence>MAKISRFIIGAALAAAAITPAFGARVSPEAQLDKMIGDRVPGTPVHCINLRDIQSSQIIDGTAIVYRIGSRLYVNRPQSGANWLDDDDILATRTIGSQLCRIDTVNLIDRASRFQRGFVVLGDFVPYTRR</sequence>
<dbReference type="Proteomes" id="UP000033202">
    <property type="component" value="Unassembled WGS sequence"/>
</dbReference>
<evidence type="ECO:0000256" key="1">
    <source>
        <dbReference type="SAM" id="SignalP"/>
    </source>
</evidence>
<organism evidence="2 3">
    <name type="scientific">Sphingomonas changbaiensis NBRC 104936</name>
    <dbReference type="NCBI Taxonomy" id="1219043"/>
    <lineage>
        <taxon>Bacteria</taxon>
        <taxon>Pseudomonadati</taxon>
        <taxon>Pseudomonadota</taxon>
        <taxon>Alphaproteobacteria</taxon>
        <taxon>Sphingomonadales</taxon>
        <taxon>Sphingomonadaceae</taxon>
        <taxon>Sphingomonas</taxon>
    </lineage>
</organism>
<proteinExistence type="predicted"/>
<keyword evidence="3" id="KW-1185">Reference proteome</keyword>
<name>A0A0E9MP25_9SPHN</name>
<keyword evidence="1" id="KW-0732">Signal</keyword>
<dbReference type="RefSeq" id="WP_046348109.1">
    <property type="nucleotide sequence ID" value="NZ_BBWU01000028.1"/>
</dbReference>
<feature type="signal peptide" evidence="1">
    <location>
        <begin position="1"/>
        <end position="23"/>
    </location>
</feature>